<dbReference type="InterPro" id="IPR022893">
    <property type="entry name" value="Shikimate_DH_fam"/>
</dbReference>
<dbReference type="NCBIfam" id="TIGR00507">
    <property type="entry name" value="aroE"/>
    <property type="match status" value="1"/>
</dbReference>
<dbReference type="Gene3D" id="3.40.50.10860">
    <property type="entry name" value="Leucine Dehydrogenase, chain A, domain 1"/>
    <property type="match status" value="1"/>
</dbReference>
<dbReference type="EMBL" id="JAPQFL010000003">
    <property type="protein sequence ID" value="MDD9328002.1"/>
    <property type="molecule type" value="Genomic_DNA"/>
</dbReference>
<dbReference type="HAMAP" id="MF_00222">
    <property type="entry name" value="Shikimate_DH_AroE"/>
    <property type="match status" value="1"/>
</dbReference>
<evidence type="ECO:0000256" key="3">
    <source>
        <dbReference type="ARBA" id="ARBA00022605"/>
    </source>
</evidence>
<dbReference type="InterPro" id="IPR011342">
    <property type="entry name" value="Shikimate_DH"/>
</dbReference>
<feature type="domain" description="Shikimate dehydrogenase substrate binding N-terminal" evidence="10">
    <location>
        <begin position="8"/>
        <end position="90"/>
    </location>
</feature>
<dbReference type="InterPro" id="IPR006151">
    <property type="entry name" value="Shikm_DH/Glu-tRNA_Rdtase"/>
</dbReference>
<organism evidence="12">
    <name type="scientific">Neisseria leonii</name>
    <dbReference type="NCBI Taxonomy" id="2995413"/>
    <lineage>
        <taxon>Bacteria</taxon>
        <taxon>Pseudomonadati</taxon>
        <taxon>Pseudomonadota</taxon>
        <taxon>Betaproteobacteria</taxon>
        <taxon>Neisseriales</taxon>
        <taxon>Neisseriaceae</taxon>
        <taxon>Neisseria</taxon>
    </lineage>
</organism>
<dbReference type="InterPro" id="IPR046346">
    <property type="entry name" value="Aminoacid_DH-like_N_sf"/>
</dbReference>
<proteinExistence type="inferred from homology"/>
<name>A0A9X4IE95_9NEIS</name>
<feature type="binding site" evidence="8">
    <location>
        <begin position="129"/>
        <end position="133"/>
    </location>
    <ligand>
        <name>NADP(+)</name>
        <dbReference type="ChEBI" id="CHEBI:58349"/>
    </ligand>
</feature>
<evidence type="ECO:0000256" key="4">
    <source>
        <dbReference type="ARBA" id="ARBA00022857"/>
    </source>
</evidence>
<evidence type="ECO:0000313" key="13">
    <source>
        <dbReference type="EMBL" id="WWY02488.1"/>
    </source>
</evidence>
<dbReference type="GO" id="GO:0009073">
    <property type="term" value="P:aromatic amino acid family biosynthetic process"/>
    <property type="evidence" value="ECO:0007669"/>
    <property type="project" value="UniProtKB-KW"/>
</dbReference>
<comment type="function">
    <text evidence="8">Involved in the biosynthesis of the chorismate, which leads to the biosynthesis of aromatic amino acids. Catalyzes the reversible NADPH linked reduction of 3-dehydroshikimate (DHSA) to yield shikimate (SA).</text>
</comment>
<evidence type="ECO:0000313" key="12">
    <source>
        <dbReference type="EMBL" id="MDD9328002.1"/>
    </source>
</evidence>
<feature type="binding site" evidence="8">
    <location>
        <position position="215"/>
    </location>
    <ligand>
        <name>shikimate</name>
        <dbReference type="ChEBI" id="CHEBI:36208"/>
    </ligand>
</feature>
<dbReference type="RefSeq" id="WP_274571832.1">
    <property type="nucleotide sequence ID" value="NZ_CP145606.1"/>
</dbReference>
<comment type="subunit">
    <text evidence="8">Homodimer.</text>
</comment>
<feature type="binding site" evidence="8">
    <location>
        <position position="88"/>
    </location>
    <ligand>
        <name>shikimate</name>
        <dbReference type="ChEBI" id="CHEBI:36208"/>
    </ligand>
</feature>
<evidence type="ECO:0000259" key="11">
    <source>
        <dbReference type="Pfam" id="PF18317"/>
    </source>
</evidence>
<reference evidence="12" key="1">
    <citation type="submission" date="2022-10" db="EMBL/GenBank/DDBJ databases">
        <authorList>
            <person name="Boutroux M."/>
        </authorList>
    </citation>
    <scope>NUCLEOTIDE SEQUENCE</scope>
    <source>
        <strain evidence="12">51.81</strain>
    </source>
</reference>
<dbReference type="SUPFAM" id="SSF53223">
    <property type="entry name" value="Aminoacid dehydrogenase-like, N-terminal domain"/>
    <property type="match status" value="1"/>
</dbReference>
<keyword evidence="6 8" id="KW-0057">Aromatic amino acid biosynthesis</keyword>
<feature type="binding site" evidence="8">
    <location>
        <begin position="153"/>
        <end position="158"/>
    </location>
    <ligand>
        <name>NADP(+)</name>
        <dbReference type="ChEBI" id="CHEBI:58349"/>
    </ligand>
</feature>
<dbReference type="EMBL" id="CP146598">
    <property type="protein sequence ID" value="WWY02488.1"/>
    <property type="molecule type" value="Genomic_DNA"/>
</dbReference>
<dbReference type="GO" id="GO:0004764">
    <property type="term" value="F:shikimate 3-dehydrogenase (NADP+) activity"/>
    <property type="evidence" value="ECO:0007669"/>
    <property type="project" value="UniProtKB-UniRule"/>
</dbReference>
<dbReference type="NCBIfam" id="NF001310">
    <property type="entry name" value="PRK00258.1-2"/>
    <property type="match status" value="1"/>
</dbReference>
<dbReference type="SUPFAM" id="SSF51735">
    <property type="entry name" value="NAD(P)-binding Rossmann-fold domains"/>
    <property type="match status" value="1"/>
</dbReference>
<dbReference type="GO" id="GO:0008652">
    <property type="term" value="P:amino acid biosynthetic process"/>
    <property type="evidence" value="ECO:0007669"/>
    <property type="project" value="UniProtKB-KW"/>
</dbReference>
<dbReference type="Gene3D" id="3.40.50.720">
    <property type="entry name" value="NAD(P)-binding Rossmann-like Domain"/>
    <property type="match status" value="1"/>
</dbReference>
<feature type="active site" description="Proton acceptor" evidence="8">
    <location>
        <position position="67"/>
    </location>
</feature>
<keyword evidence="4 8" id="KW-0521">NADP</keyword>
<sequence length="270" mass="28254">MPVPTYAVFGNPVAHSKSPQIHRQFAQQEGCRIEYAKKTAPLDGFAAEVRAFFAAGGAGANVTVPFKTEAFDLADELSERAQAAGAVNTLIPLADGRLRGDNTDGIGLVRDITQECAVSLNGKHILLLGAGGAARGVVLPLLAEKPASLTIANRTHDKAQALAGRFGITACPLPELPAPHFDIIINATSGSLSGSLPDVSPALFGRCALAYDMAYGNGATPFMQFAAANGARRTADGLGMLVAQAAYAYQLWRGFLPDTAPVIRRLREAV</sequence>
<comment type="pathway">
    <text evidence="1 8">Metabolic intermediate biosynthesis; chorismate biosynthesis; chorismate from D-erythrose 4-phosphate and phosphoenolpyruvate: step 4/7.</text>
</comment>
<feature type="domain" description="Quinate/shikimate 5-dehydrogenase/glutamyl-tRNA reductase" evidence="9">
    <location>
        <begin position="115"/>
        <end position="190"/>
    </location>
</feature>
<dbReference type="GO" id="GO:0050661">
    <property type="term" value="F:NADP binding"/>
    <property type="evidence" value="ECO:0007669"/>
    <property type="project" value="InterPro"/>
</dbReference>
<evidence type="ECO:0000256" key="5">
    <source>
        <dbReference type="ARBA" id="ARBA00023002"/>
    </source>
</evidence>
<dbReference type="PANTHER" id="PTHR21089">
    <property type="entry name" value="SHIKIMATE DEHYDROGENASE"/>
    <property type="match status" value="1"/>
</dbReference>
<keyword evidence="3 8" id="KW-0028">Amino-acid biosynthesis</keyword>
<evidence type="ECO:0000313" key="14">
    <source>
        <dbReference type="Proteomes" id="UP001149607"/>
    </source>
</evidence>
<feature type="binding site" evidence="8">
    <location>
        <position position="237"/>
    </location>
    <ligand>
        <name>NADP(+)</name>
        <dbReference type="ChEBI" id="CHEBI:58349"/>
    </ligand>
</feature>
<reference evidence="13" key="2">
    <citation type="submission" date="2024-02" db="EMBL/GenBank/DDBJ databases">
        <title>Neisseria leonii sp. nov.</title>
        <authorList>
            <person name="Boutroux M."/>
            <person name="Favre-Rochex S."/>
            <person name="Gorgette O."/>
            <person name="Touak G."/>
            <person name="Muhle E."/>
            <person name="Chesneau O."/>
            <person name="Clermont D."/>
            <person name="Rahi P."/>
        </authorList>
    </citation>
    <scope>NUCLEOTIDE SEQUENCE</scope>
    <source>
        <strain evidence="13">51.81</strain>
    </source>
</reference>
<evidence type="ECO:0000256" key="6">
    <source>
        <dbReference type="ARBA" id="ARBA00023141"/>
    </source>
</evidence>
<evidence type="ECO:0000256" key="7">
    <source>
        <dbReference type="ARBA" id="ARBA00049442"/>
    </source>
</evidence>
<dbReference type="GO" id="GO:0005829">
    <property type="term" value="C:cytosol"/>
    <property type="evidence" value="ECO:0007669"/>
    <property type="project" value="TreeGrafter"/>
</dbReference>
<accession>A0A9X4IE95</accession>
<comment type="catalytic activity">
    <reaction evidence="7 8">
        <text>shikimate + NADP(+) = 3-dehydroshikimate + NADPH + H(+)</text>
        <dbReference type="Rhea" id="RHEA:17737"/>
        <dbReference type="ChEBI" id="CHEBI:15378"/>
        <dbReference type="ChEBI" id="CHEBI:16630"/>
        <dbReference type="ChEBI" id="CHEBI:36208"/>
        <dbReference type="ChEBI" id="CHEBI:57783"/>
        <dbReference type="ChEBI" id="CHEBI:58349"/>
        <dbReference type="EC" id="1.1.1.25"/>
    </reaction>
</comment>
<keyword evidence="14" id="KW-1185">Reference proteome</keyword>
<dbReference type="Pfam" id="PF08501">
    <property type="entry name" value="Shikimate_dh_N"/>
    <property type="match status" value="1"/>
</dbReference>
<dbReference type="InterPro" id="IPR041121">
    <property type="entry name" value="SDH_C"/>
</dbReference>
<dbReference type="AlphaFoldDB" id="A0A9X4IE95"/>
<evidence type="ECO:0000259" key="10">
    <source>
        <dbReference type="Pfam" id="PF08501"/>
    </source>
</evidence>
<dbReference type="Pfam" id="PF18317">
    <property type="entry name" value="SDH_C"/>
    <property type="match status" value="1"/>
</dbReference>
<dbReference type="FunFam" id="3.40.50.10860:FF:000006">
    <property type="entry name" value="Shikimate dehydrogenase (NADP(+))"/>
    <property type="match status" value="1"/>
</dbReference>
<dbReference type="Pfam" id="PF01488">
    <property type="entry name" value="Shikimate_DH"/>
    <property type="match status" value="1"/>
</dbReference>
<dbReference type="Proteomes" id="UP001149607">
    <property type="component" value="Chromosome"/>
</dbReference>
<dbReference type="CDD" id="cd01065">
    <property type="entry name" value="NAD_bind_Shikimate_DH"/>
    <property type="match status" value="1"/>
</dbReference>
<dbReference type="InterPro" id="IPR036291">
    <property type="entry name" value="NAD(P)-bd_dom_sf"/>
</dbReference>
<feature type="binding site" evidence="8">
    <location>
        <position position="244"/>
    </location>
    <ligand>
        <name>shikimate</name>
        <dbReference type="ChEBI" id="CHEBI:36208"/>
    </ligand>
</feature>
<dbReference type="PANTHER" id="PTHR21089:SF1">
    <property type="entry name" value="BIFUNCTIONAL 3-DEHYDROQUINATE DEHYDRATASE_SHIKIMATE DEHYDROGENASE, CHLOROPLASTIC"/>
    <property type="match status" value="1"/>
</dbReference>
<evidence type="ECO:0000256" key="1">
    <source>
        <dbReference type="ARBA" id="ARBA00004871"/>
    </source>
</evidence>
<evidence type="ECO:0000259" key="9">
    <source>
        <dbReference type="Pfam" id="PF01488"/>
    </source>
</evidence>
<feature type="binding site" evidence="8">
    <location>
        <position position="213"/>
    </location>
    <ligand>
        <name>NADP(+)</name>
        <dbReference type="ChEBI" id="CHEBI:58349"/>
    </ligand>
</feature>
<comment type="similarity">
    <text evidence="8">Belongs to the shikimate dehydrogenase family.</text>
</comment>
<dbReference type="GO" id="GO:0019632">
    <property type="term" value="P:shikimate metabolic process"/>
    <property type="evidence" value="ECO:0007669"/>
    <property type="project" value="InterPro"/>
</dbReference>
<dbReference type="GO" id="GO:0009423">
    <property type="term" value="P:chorismate biosynthetic process"/>
    <property type="evidence" value="ECO:0007669"/>
    <property type="project" value="UniProtKB-UniRule"/>
</dbReference>
<evidence type="ECO:0000256" key="8">
    <source>
        <dbReference type="HAMAP-Rule" id="MF_00222"/>
    </source>
</evidence>
<feature type="domain" description="SDH C-terminal" evidence="11">
    <location>
        <begin position="237"/>
        <end position="267"/>
    </location>
</feature>
<feature type="binding site" evidence="8">
    <location>
        <position position="63"/>
    </location>
    <ligand>
        <name>shikimate</name>
        <dbReference type="ChEBI" id="CHEBI:36208"/>
    </ligand>
</feature>
<feature type="binding site" evidence="8">
    <location>
        <position position="79"/>
    </location>
    <ligand>
        <name>NADP(+)</name>
        <dbReference type="ChEBI" id="CHEBI:58349"/>
    </ligand>
</feature>
<dbReference type="InterPro" id="IPR013708">
    <property type="entry name" value="Shikimate_DH-bd_N"/>
</dbReference>
<protein>
    <recommendedName>
        <fullName evidence="2 8">Shikimate dehydrogenase (NADP(+))</fullName>
        <shortName evidence="8">SDH</shortName>
        <ecNumber evidence="2 8">1.1.1.25</ecNumber>
    </recommendedName>
</protein>
<dbReference type="EC" id="1.1.1.25" evidence="2 8"/>
<feature type="binding site" evidence="8">
    <location>
        <begin position="16"/>
        <end position="18"/>
    </location>
    <ligand>
        <name>shikimate</name>
        <dbReference type="ChEBI" id="CHEBI:36208"/>
    </ligand>
</feature>
<keyword evidence="5 8" id="KW-0560">Oxidoreductase</keyword>
<feature type="binding site" evidence="8">
    <location>
        <position position="104"/>
    </location>
    <ligand>
        <name>shikimate</name>
        <dbReference type="ChEBI" id="CHEBI:36208"/>
    </ligand>
</feature>
<gene>
    <name evidence="8 12" type="primary">aroE</name>
    <name evidence="12" type="ORF">ORY91_001419</name>
    <name evidence="13" type="ORF">V9W64_07115</name>
</gene>
<evidence type="ECO:0000256" key="2">
    <source>
        <dbReference type="ARBA" id="ARBA00012962"/>
    </source>
</evidence>